<dbReference type="STRING" id="7719.ENSCINP00000008836"/>
<evidence type="ECO:0000256" key="4">
    <source>
        <dbReference type="PIRNR" id="PIRNR036881"/>
    </source>
</evidence>
<dbReference type="GeneTree" id="ENSGT00950000182920"/>
<dbReference type="PANTHER" id="PTHR14024:SF49">
    <property type="entry name" value="LIPID STORAGE DROPLETS SURFACE-BINDING PROTEIN 1"/>
    <property type="match status" value="1"/>
</dbReference>
<reference evidence="6" key="2">
    <citation type="journal article" date="2008" name="Genome Biol.">
        <title>Improved genome assembly and evidence-based global gene model set for the chordate Ciona intestinalis: new insight into intron and operon populations.</title>
        <authorList>
            <person name="Satou Y."/>
            <person name="Mineta K."/>
            <person name="Ogasawara M."/>
            <person name="Sasakura Y."/>
            <person name="Shoguchi E."/>
            <person name="Ueno K."/>
            <person name="Yamada L."/>
            <person name="Matsumoto J."/>
            <person name="Wasserscheid J."/>
            <person name="Dewar K."/>
            <person name="Wiley G.B."/>
            <person name="Macmil S.L."/>
            <person name="Roe B.A."/>
            <person name="Zeller R.W."/>
            <person name="Hastings K.E."/>
            <person name="Lemaire P."/>
            <person name="Lindquist E."/>
            <person name="Endo T."/>
            <person name="Hotta K."/>
            <person name="Inaba K."/>
        </authorList>
    </citation>
    <scope>NUCLEOTIDE SEQUENCE [LARGE SCALE GENOMIC DNA]</scope>
    <source>
        <strain evidence="6">wild type</strain>
    </source>
</reference>
<keyword evidence="7" id="KW-1185">Reference proteome</keyword>
<evidence type="ECO:0000313" key="7">
    <source>
        <dbReference type="Proteomes" id="UP000008144"/>
    </source>
</evidence>
<evidence type="ECO:0008006" key="8">
    <source>
        <dbReference type="Google" id="ProtNLM"/>
    </source>
</evidence>
<dbReference type="AlphaFoldDB" id="F6UGG0"/>
<organism evidence="6 7">
    <name type="scientific">Ciona intestinalis</name>
    <name type="common">Transparent sea squirt</name>
    <name type="synonym">Ascidia intestinalis</name>
    <dbReference type="NCBI Taxonomy" id="7719"/>
    <lineage>
        <taxon>Eukaryota</taxon>
        <taxon>Metazoa</taxon>
        <taxon>Chordata</taxon>
        <taxon>Tunicata</taxon>
        <taxon>Ascidiacea</taxon>
        <taxon>Phlebobranchia</taxon>
        <taxon>Cionidae</taxon>
        <taxon>Ciona</taxon>
    </lineage>
</organism>
<evidence type="ECO:0000256" key="2">
    <source>
        <dbReference type="ARBA" id="ARBA00006311"/>
    </source>
</evidence>
<dbReference type="GO" id="GO:0005811">
    <property type="term" value="C:lipid droplet"/>
    <property type="evidence" value="ECO:0000318"/>
    <property type="project" value="GO_Central"/>
</dbReference>
<comment type="similarity">
    <text evidence="2 4">Belongs to the perilipin family.</text>
</comment>
<evidence type="ECO:0000313" key="6">
    <source>
        <dbReference type="Ensembl" id="ENSCINP00000008836.3"/>
    </source>
</evidence>
<keyword evidence="3" id="KW-0551">Lipid droplet</keyword>
<feature type="compositionally biased region" description="Acidic residues" evidence="5">
    <location>
        <begin position="190"/>
        <end position="203"/>
    </location>
</feature>
<dbReference type="GO" id="GO:0005829">
    <property type="term" value="C:cytosol"/>
    <property type="evidence" value="ECO:0000318"/>
    <property type="project" value="GO_Central"/>
</dbReference>
<evidence type="ECO:0000256" key="5">
    <source>
        <dbReference type="SAM" id="MobiDB-lite"/>
    </source>
</evidence>
<dbReference type="InterPro" id="IPR004279">
    <property type="entry name" value="Perilipin"/>
</dbReference>
<dbReference type="PANTHER" id="PTHR14024">
    <property type="entry name" value="PERILIPIN"/>
    <property type="match status" value="1"/>
</dbReference>
<reference evidence="7" key="1">
    <citation type="journal article" date="2002" name="Science">
        <title>The draft genome of Ciona intestinalis: insights into chordate and vertebrate origins.</title>
        <authorList>
            <person name="Dehal P."/>
            <person name="Satou Y."/>
            <person name="Campbell R.K."/>
            <person name="Chapman J."/>
            <person name="Degnan B."/>
            <person name="De Tomaso A."/>
            <person name="Davidson B."/>
            <person name="Di Gregorio A."/>
            <person name="Gelpke M."/>
            <person name="Goodstein D.M."/>
            <person name="Harafuji N."/>
            <person name="Hastings K.E."/>
            <person name="Ho I."/>
            <person name="Hotta K."/>
            <person name="Huang W."/>
            <person name="Kawashima T."/>
            <person name="Lemaire P."/>
            <person name="Martinez D."/>
            <person name="Meinertzhagen I.A."/>
            <person name="Necula S."/>
            <person name="Nonaka M."/>
            <person name="Putnam N."/>
            <person name="Rash S."/>
            <person name="Saiga H."/>
            <person name="Satake M."/>
            <person name="Terry A."/>
            <person name="Yamada L."/>
            <person name="Wang H.G."/>
            <person name="Awazu S."/>
            <person name="Azumi K."/>
            <person name="Boore J."/>
            <person name="Branno M."/>
            <person name="Chin-Bow S."/>
            <person name="DeSantis R."/>
            <person name="Doyle S."/>
            <person name="Francino P."/>
            <person name="Keys D.N."/>
            <person name="Haga S."/>
            <person name="Hayashi H."/>
            <person name="Hino K."/>
            <person name="Imai K.S."/>
            <person name="Inaba K."/>
            <person name="Kano S."/>
            <person name="Kobayashi K."/>
            <person name="Kobayashi M."/>
            <person name="Lee B.I."/>
            <person name="Makabe K.W."/>
            <person name="Manohar C."/>
            <person name="Matassi G."/>
            <person name="Medina M."/>
            <person name="Mochizuki Y."/>
            <person name="Mount S."/>
            <person name="Morishita T."/>
            <person name="Miura S."/>
            <person name="Nakayama A."/>
            <person name="Nishizaka S."/>
            <person name="Nomoto H."/>
            <person name="Ohta F."/>
            <person name="Oishi K."/>
            <person name="Rigoutsos I."/>
            <person name="Sano M."/>
            <person name="Sasaki A."/>
            <person name="Sasakura Y."/>
            <person name="Shoguchi E."/>
            <person name="Shin-i T."/>
            <person name="Spagnuolo A."/>
            <person name="Stainier D."/>
            <person name="Suzuki M.M."/>
            <person name="Tassy O."/>
            <person name="Takatori N."/>
            <person name="Tokuoka M."/>
            <person name="Yagi K."/>
            <person name="Yoshizaki F."/>
            <person name="Wada S."/>
            <person name="Zhang C."/>
            <person name="Hyatt P.D."/>
            <person name="Larimer F."/>
            <person name="Detter C."/>
            <person name="Doggett N."/>
            <person name="Glavina T."/>
            <person name="Hawkins T."/>
            <person name="Richardson P."/>
            <person name="Lucas S."/>
            <person name="Kohara Y."/>
            <person name="Levine M."/>
            <person name="Satoh N."/>
            <person name="Rokhsar D.S."/>
        </authorList>
    </citation>
    <scope>NUCLEOTIDE SEQUENCE [LARGE SCALE GENOMIC DNA]</scope>
</reference>
<dbReference type="Proteomes" id="UP000008144">
    <property type="component" value="Chromosome 7"/>
</dbReference>
<dbReference type="InParanoid" id="F6UGG0"/>
<dbReference type="EMBL" id="EAAA01002398">
    <property type="status" value="NOT_ANNOTATED_CDS"/>
    <property type="molecule type" value="Genomic_DNA"/>
</dbReference>
<dbReference type="GO" id="GO:0019915">
    <property type="term" value="P:lipid storage"/>
    <property type="evidence" value="ECO:0000318"/>
    <property type="project" value="GO_Central"/>
</dbReference>
<evidence type="ECO:0000256" key="3">
    <source>
        <dbReference type="ARBA" id="ARBA00022677"/>
    </source>
</evidence>
<comment type="subcellular location">
    <subcellularLocation>
        <location evidence="1">Lipid droplet</location>
    </subcellularLocation>
</comment>
<sequence length="442" mass="49917">IISITFITNDNALNRVASLPIVASTWNAMQSYYATVKKTYPNVSPYLEAAENLTVSAANLALETSRPVVDRFGNTVNSYANKGLDTLESKVPIITKEPEEVLFQFDVISHLCNKIVVYINAKVSIGSCLNECERHVLHCYKSLNQIEFLYNYFKWMYNITKSTATSLINNKVEGALEVTERYVEYYLPKDEDEEEDEEGEENDPEAKKQPSDRIREISNKVRQRSYKRAMRKLHGVQTRSKEALSKLSFTVDLIQYAQSGLNSTSAGIMDSANRANESVQNGMNVAKSNLQVVTDSINKQVEENVLNRARILSRQLSDTCQWSIRYIQNSPQLQPLLKKANQVKDASDDLYQMFANKTSLSQLPTTLMVSARPKIQFVEESLLQILQKMSDQPPIAWLTPRVDFDPFAELSMEDIEGQLFARPLDEPAGEESVPGSPICKQG</sequence>
<name>F6UGG0_CIOIN</name>
<dbReference type="OMA" id="WKEKQAG"/>
<proteinExistence type="inferred from homology"/>
<dbReference type="GO" id="GO:0010890">
    <property type="term" value="P:positive regulation of triglyceride storage"/>
    <property type="evidence" value="ECO:0000318"/>
    <property type="project" value="GO_Central"/>
</dbReference>
<reference evidence="6" key="3">
    <citation type="submission" date="2025-08" db="UniProtKB">
        <authorList>
            <consortium name="Ensembl"/>
        </authorList>
    </citation>
    <scope>IDENTIFICATION</scope>
</reference>
<reference evidence="6" key="4">
    <citation type="submission" date="2025-09" db="UniProtKB">
        <authorList>
            <consortium name="Ensembl"/>
        </authorList>
    </citation>
    <scope>IDENTIFICATION</scope>
</reference>
<feature type="compositionally biased region" description="Basic and acidic residues" evidence="5">
    <location>
        <begin position="204"/>
        <end position="219"/>
    </location>
</feature>
<dbReference type="Pfam" id="PF03036">
    <property type="entry name" value="Perilipin"/>
    <property type="match status" value="1"/>
</dbReference>
<dbReference type="HOGENOM" id="CLU_577783_0_0_1"/>
<dbReference type="Ensembl" id="ENSCINT00000008836.3">
    <property type="protein sequence ID" value="ENSCINP00000008836.3"/>
    <property type="gene ID" value="ENSCING00000004283.3"/>
</dbReference>
<dbReference type="PIRSF" id="PIRSF036881">
    <property type="entry name" value="PAT"/>
    <property type="match status" value="1"/>
</dbReference>
<dbReference type="Gene3D" id="1.20.120.340">
    <property type="entry name" value="Flagellar protein FliS"/>
    <property type="match status" value="1"/>
</dbReference>
<accession>F6UGG0</accession>
<feature type="region of interest" description="Disordered" evidence="5">
    <location>
        <begin position="187"/>
        <end position="220"/>
    </location>
</feature>
<evidence type="ECO:0000256" key="1">
    <source>
        <dbReference type="ARBA" id="ARBA00004502"/>
    </source>
</evidence>
<protein>
    <recommendedName>
        <fullName evidence="8">Perilipin</fullName>
    </recommendedName>
</protein>
<dbReference type="SUPFAM" id="SSF109775">
    <property type="entry name" value="Mannose-6-phosphate receptor binding protein 1 (Tip47), C-terminal domain"/>
    <property type="match status" value="1"/>
</dbReference>